<feature type="transmembrane region" description="Helical" evidence="1">
    <location>
        <begin position="13"/>
        <end position="32"/>
    </location>
</feature>
<dbReference type="Proteomes" id="UP000325212">
    <property type="component" value="Unassembled WGS sequence"/>
</dbReference>
<dbReference type="EMBL" id="BJLA01000026">
    <property type="protein sequence ID" value="GEA33809.1"/>
    <property type="molecule type" value="Genomic_DNA"/>
</dbReference>
<keyword evidence="1" id="KW-0812">Transmembrane</keyword>
<keyword evidence="1" id="KW-1133">Transmembrane helix</keyword>
<accession>A0AAV3W6M1</accession>
<organism evidence="2 3">
    <name type="scientific">Clostridium diolis</name>
    <dbReference type="NCBI Taxonomy" id="223919"/>
    <lineage>
        <taxon>Bacteria</taxon>
        <taxon>Bacillati</taxon>
        <taxon>Bacillota</taxon>
        <taxon>Clostridia</taxon>
        <taxon>Eubacteriales</taxon>
        <taxon>Clostridiaceae</taxon>
        <taxon>Clostridium</taxon>
    </lineage>
</organism>
<evidence type="ECO:0000313" key="3">
    <source>
        <dbReference type="Proteomes" id="UP000325212"/>
    </source>
</evidence>
<proteinExistence type="predicted"/>
<evidence type="ECO:0008006" key="4">
    <source>
        <dbReference type="Google" id="ProtNLM"/>
    </source>
</evidence>
<reference evidence="2 3" key="1">
    <citation type="submission" date="2019-06" db="EMBL/GenBank/DDBJ databases">
        <title>Draft genome sequence of Clostridium diolis DSM 15410.</title>
        <authorList>
            <person name="Kobayashi H."/>
            <person name="Tanizawa Y."/>
            <person name="Tohno M."/>
        </authorList>
    </citation>
    <scope>NUCLEOTIDE SEQUENCE [LARGE SCALE GENOMIC DNA]</scope>
    <source>
        <strain evidence="2 3">DSM 15410</strain>
    </source>
</reference>
<keyword evidence="3" id="KW-1185">Reference proteome</keyword>
<keyword evidence="1" id="KW-0472">Membrane</keyword>
<comment type="caution">
    <text evidence="2">The sequence shown here is derived from an EMBL/GenBank/DDBJ whole genome shotgun (WGS) entry which is preliminary data.</text>
</comment>
<sequence>MLLRNIELVLLDFFQIIVSLLPCNGLVLPYSIDIYNKDYMIKIELTQKLITTLLKLENKAYILAVR</sequence>
<evidence type="ECO:0000256" key="1">
    <source>
        <dbReference type="SAM" id="Phobius"/>
    </source>
</evidence>
<gene>
    <name evidence="2" type="ORF">CDIOL_47320</name>
</gene>
<evidence type="ECO:0000313" key="2">
    <source>
        <dbReference type="EMBL" id="GEA33809.1"/>
    </source>
</evidence>
<name>A0AAV3W6M1_9CLOT</name>
<dbReference type="AlphaFoldDB" id="A0AAV3W6M1"/>
<protein>
    <recommendedName>
        <fullName evidence="4">Secreted protein</fullName>
    </recommendedName>
</protein>